<keyword evidence="3" id="KW-1185">Reference proteome</keyword>
<dbReference type="OrthoDB" id="6108004at2759"/>
<comment type="caution">
    <text evidence="2">The sequence shown here is derived from an EMBL/GenBank/DDBJ whole genome shotgun (WGS) entry which is preliminary data.</text>
</comment>
<evidence type="ECO:0000313" key="3">
    <source>
        <dbReference type="Proteomes" id="UP000596742"/>
    </source>
</evidence>
<reference evidence="2" key="1">
    <citation type="submission" date="2018-11" db="EMBL/GenBank/DDBJ databases">
        <authorList>
            <person name="Alioto T."/>
            <person name="Alioto T."/>
        </authorList>
    </citation>
    <scope>NUCLEOTIDE SEQUENCE</scope>
</reference>
<dbReference type="AlphaFoldDB" id="A0A8B6C105"/>
<sequence length="122" mass="14215">MSEPIFDTTGVNVTIENTTLALPVHIREIKCKGYFANLSMGIFKNMKYTVLLKNEFGDTRKTFDLHSAPESLDDDHLYERTNPQYLELLEIPQERHYSDINAEEDEIQLSHSDDEDDYEKID</sequence>
<feature type="region of interest" description="Disordered" evidence="1">
    <location>
        <begin position="97"/>
        <end position="122"/>
    </location>
</feature>
<protein>
    <submittedName>
        <fullName evidence="2">Uncharacterized protein</fullName>
    </submittedName>
</protein>
<gene>
    <name evidence="2" type="ORF">MGAL_10B033064</name>
</gene>
<proteinExistence type="predicted"/>
<dbReference type="EMBL" id="UYJE01001063">
    <property type="protein sequence ID" value="VDH98886.1"/>
    <property type="molecule type" value="Genomic_DNA"/>
</dbReference>
<accession>A0A8B6C105</accession>
<feature type="compositionally biased region" description="Acidic residues" evidence="1">
    <location>
        <begin position="101"/>
        <end position="122"/>
    </location>
</feature>
<evidence type="ECO:0000313" key="2">
    <source>
        <dbReference type="EMBL" id="VDH98886.1"/>
    </source>
</evidence>
<organism evidence="2 3">
    <name type="scientific">Mytilus galloprovincialis</name>
    <name type="common">Mediterranean mussel</name>
    <dbReference type="NCBI Taxonomy" id="29158"/>
    <lineage>
        <taxon>Eukaryota</taxon>
        <taxon>Metazoa</taxon>
        <taxon>Spiralia</taxon>
        <taxon>Lophotrochozoa</taxon>
        <taxon>Mollusca</taxon>
        <taxon>Bivalvia</taxon>
        <taxon>Autobranchia</taxon>
        <taxon>Pteriomorphia</taxon>
        <taxon>Mytilida</taxon>
        <taxon>Mytiloidea</taxon>
        <taxon>Mytilidae</taxon>
        <taxon>Mytilinae</taxon>
        <taxon>Mytilus</taxon>
    </lineage>
</organism>
<dbReference type="Proteomes" id="UP000596742">
    <property type="component" value="Unassembled WGS sequence"/>
</dbReference>
<evidence type="ECO:0000256" key="1">
    <source>
        <dbReference type="SAM" id="MobiDB-lite"/>
    </source>
</evidence>
<name>A0A8B6C105_MYTGA</name>